<protein>
    <submittedName>
        <fullName evidence="2">Uncharacterized protein</fullName>
    </submittedName>
</protein>
<proteinExistence type="predicted"/>
<evidence type="ECO:0000313" key="3">
    <source>
        <dbReference type="Proteomes" id="UP001597221"/>
    </source>
</evidence>
<evidence type="ECO:0000256" key="1">
    <source>
        <dbReference type="SAM" id="Phobius"/>
    </source>
</evidence>
<evidence type="ECO:0000313" key="2">
    <source>
        <dbReference type="EMBL" id="MFD1607370.1"/>
    </source>
</evidence>
<keyword evidence="1" id="KW-0812">Transmembrane</keyword>
<comment type="caution">
    <text evidence="2">The sequence shown here is derived from an EMBL/GenBank/DDBJ whole genome shotgun (WGS) entry which is preliminary data.</text>
</comment>
<dbReference type="Proteomes" id="UP001597221">
    <property type="component" value="Unassembled WGS sequence"/>
</dbReference>
<gene>
    <name evidence="2" type="ORF">ACFSBH_06875</name>
</gene>
<accession>A0ABW4HRP7</accession>
<organism evidence="2 3">
    <name type="scientific">Oceanobacillus luteolus</name>
    <dbReference type="NCBI Taxonomy" id="1274358"/>
    <lineage>
        <taxon>Bacteria</taxon>
        <taxon>Bacillati</taxon>
        <taxon>Bacillota</taxon>
        <taxon>Bacilli</taxon>
        <taxon>Bacillales</taxon>
        <taxon>Bacillaceae</taxon>
        <taxon>Oceanobacillus</taxon>
    </lineage>
</organism>
<sequence>MDDKQLDKILDGLKNEYERLPELTRNFRNAPEDERKRRKRGKLYSYTALAAGIFLFLILALPSFSDYEQADISSNYLTSYYEKKKEEFRIELGVDSVDNFFEVVEAEELLATLPKEMTKEVMEHTKSRLDEIFTTPETMIGAFNSGKKELTEESIIDLFNKLRYQSYGMNDYFSRLKLEYQLKQADVEELYANQYNYNGPSEIVELLETVHQQGLQLVKTNVLEEDKFQVEVNYGAIVERVENWEGLEGMAEYLLLIDEKFDIHSPGVDNSQGIPWYEFDDILLELEEIYHRYPENRDLIFKGPYITNALYPAQAYLNDYLSTSMLEEGMWEEHRNTLETELITFIENHPESLYTPLVEEALVAYRENDWREHSFYNGSGLYILFDLMEKGIEYEGLIAFNRWPLSTGTMSVYNHYKESKDIEEFSRLNAFEFLSLYMYVSNIDKELYDLLRPDASSYEKIDWIEVYSDSQSLAENRVNENTIEYIFIGKHGEPIGLVGLAATADGWKVTHQNLYEFEW</sequence>
<keyword evidence="3" id="KW-1185">Reference proteome</keyword>
<keyword evidence="1" id="KW-1133">Transmembrane helix</keyword>
<reference evidence="3" key="1">
    <citation type="journal article" date="2019" name="Int. J. Syst. Evol. Microbiol.">
        <title>The Global Catalogue of Microorganisms (GCM) 10K type strain sequencing project: providing services to taxonomists for standard genome sequencing and annotation.</title>
        <authorList>
            <consortium name="The Broad Institute Genomics Platform"/>
            <consortium name="The Broad Institute Genome Sequencing Center for Infectious Disease"/>
            <person name="Wu L."/>
            <person name="Ma J."/>
        </authorList>
    </citation>
    <scope>NUCLEOTIDE SEQUENCE [LARGE SCALE GENOMIC DNA]</scope>
    <source>
        <strain evidence="3">CGMCC 1.12376</strain>
    </source>
</reference>
<name>A0ABW4HRP7_9BACI</name>
<feature type="transmembrane region" description="Helical" evidence="1">
    <location>
        <begin position="43"/>
        <end position="64"/>
    </location>
</feature>
<dbReference type="RefSeq" id="WP_251513023.1">
    <property type="nucleotide sequence ID" value="NZ_JAMBON010000009.1"/>
</dbReference>
<keyword evidence="1" id="KW-0472">Membrane</keyword>
<dbReference type="EMBL" id="JBHUDE010000034">
    <property type="protein sequence ID" value="MFD1607370.1"/>
    <property type="molecule type" value="Genomic_DNA"/>
</dbReference>